<comment type="similarity">
    <text evidence="1 8 9">Belongs to the class-I aminoacyl-tRNA synthetase family.</text>
</comment>
<evidence type="ECO:0000256" key="8">
    <source>
        <dbReference type="HAMAP-Rule" id="MF_00049"/>
    </source>
</evidence>
<feature type="binding site" evidence="8">
    <location>
        <position position="576"/>
    </location>
    <ligand>
        <name>ATP</name>
        <dbReference type="ChEBI" id="CHEBI:30616"/>
    </ligand>
</feature>
<dbReference type="HAMAP" id="MF_00049_B">
    <property type="entry name" value="Leu_tRNA_synth_B"/>
    <property type="match status" value="1"/>
</dbReference>
<dbReference type="InterPro" id="IPR002302">
    <property type="entry name" value="Leu-tRNA-ligase"/>
</dbReference>
<organism evidence="14 15">
    <name type="scientific">Berkelbacteria bacterium GW2011_GWA2_46_7</name>
    <dbReference type="NCBI Taxonomy" id="1618335"/>
    <lineage>
        <taxon>Bacteria</taxon>
        <taxon>Candidatus Berkelbacteria</taxon>
    </lineage>
</organism>
<dbReference type="InterPro" id="IPR002300">
    <property type="entry name" value="aa-tRNA-synth_Ia"/>
</dbReference>
<dbReference type="InterPro" id="IPR014729">
    <property type="entry name" value="Rossmann-like_a/b/a_fold"/>
</dbReference>
<dbReference type="EC" id="6.1.1.4" evidence="8"/>
<feature type="domain" description="Leucyl-tRNA synthetase editing" evidence="13">
    <location>
        <begin position="221"/>
        <end position="396"/>
    </location>
</feature>
<evidence type="ECO:0000313" key="15">
    <source>
        <dbReference type="Proteomes" id="UP000034487"/>
    </source>
</evidence>
<keyword evidence="2 8" id="KW-0436">Ligase</keyword>
<dbReference type="Pfam" id="PF09334">
    <property type="entry name" value="tRNA-synt_1g"/>
    <property type="match status" value="1"/>
</dbReference>
<evidence type="ECO:0000256" key="1">
    <source>
        <dbReference type="ARBA" id="ARBA00005594"/>
    </source>
</evidence>
<dbReference type="EMBL" id="LCMV01000021">
    <property type="protein sequence ID" value="KKU43584.1"/>
    <property type="molecule type" value="Genomic_DNA"/>
</dbReference>
<feature type="domain" description="Methionyl/Leucyl tRNA synthetase" evidence="12">
    <location>
        <begin position="41"/>
        <end position="184"/>
    </location>
</feature>
<evidence type="ECO:0000256" key="7">
    <source>
        <dbReference type="ARBA" id="ARBA00047469"/>
    </source>
</evidence>
<comment type="caution">
    <text evidence="14">The sequence shown here is derived from an EMBL/GenBank/DDBJ whole genome shotgun (WGS) entry which is preliminary data.</text>
</comment>
<dbReference type="InterPro" id="IPR009008">
    <property type="entry name" value="Val/Leu/Ile-tRNA-synth_edit"/>
</dbReference>
<dbReference type="Pfam" id="PF00133">
    <property type="entry name" value="tRNA-synt_1"/>
    <property type="match status" value="1"/>
</dbReference>
<name>A0A0G1QF43_9BACT</name>
<dbReference type="SUPFAM" id="SSF52374">
    <property type="entry name" value="Nucleotidylyl transferase"/>
    <property type="match status" value="1"/>
</dbReference>
<evidence type="ECO:0000256" key="5">
    <source>
        <dbReference type="ARBA" id="ARBA00022917"/>
    </source>
</evidence>
<dbReference type="PANTHER" id="PTHR43740">
    <property type="entry name" value="LEUCYL-TRNA SYNTHETASE"/>
    <property type="match status" value="1"/>
</dbReference>
<dbReference type="GO" id="GO:0004823">
    <property type="term" value="F:leucine-tRNA ligase activity"/>
    <property type="evidence" value="ECO:0007669"/>
    <property type="project" value="UniProtKB-UniRule"/>
</dbReference>
<evidence type="ECO:0000256" key="9">
    <source>
        <dbReference type="RuleBase" id="RU363039"/>
    </source>
</evidence>
<dbReference type="Gene3D" id="3.40.50.620">
    <property type="entry name" value="HUPs"/>
    <property type="match status" value="1"/>
</dbReference>
<accession>A0A0G1QF43</accession>
<keyword evidence="5 8" id="KW-0648">Protein biosynthesis</keyword>
<protein>
    <recommendedName>
        <fullName evidence="8">Leucine--tRNA ligase</fullName>
        <ecNumber evidence="8">6.1.1.4</ecNumber>
    </recommendedName>
    <alternativeName>
        <fullName evidence="8">Leucyl-tRNA synthetase</fullName>
        <shortName evidence="8">LeuRS</shortName>
    </alternativeName>
</protein>
<keyword evidence="3 8" id="KW-0547">Nucleotide-binding</keyword>
<dbReference type="Pfam" id="PF13603">
    <property type="entry name" value="tRNA-synt_1_2"/>
    <property type="match status" value="1"/>
</dbReference>
<dbReference type="CDD" id="cd00812">
    <property type="entry name" value="LeuRS_core"/>
    <property type="match status" value="1"/>
</dbReference>
<dbReference type="PANTHER" id="PTHR43740:SF2">
    <property type="entry name" value="LEUCINE--TRNA LIGASE, MITOCHONDRIAL"/>
    <property type="match status" value="1"/>
</dbReference>
<evidence type="ECO:0000313" key="14">
    <source>
        <dbReference type="EMBL" id="KKU43584.1"/>
    </source>
</evidence>
<dbReference type="InterPro" id="IPR025709">
    <property type="entry name" value="Leu_tRNA-synth_edit"/>
</dbReference>
<proteinExistence type="inferred from homology"/>
<dbReference type="GO" id="GO:0005829">
    <property type="term" value="C:cytosol"/>
    <property type="evidence" value="ECO:0007669"/>
    <property type="project" value="TreeGrafter"/>
</dbReference>
<dbReference type="SUPFAM" id="SSF50677">
    <property type="entry name" value="ValRS/IleRS/LeuRS editing domain"/>
    <property type="match status" value="1"/>
</dbReference>
<dbReference type="InterPro" id="IPR009080">
    <property type="entry name" value="tRNAsynth_Ia_anticodon-bd"/>
</dbReference>
<evidence type="ECO:0000259" key="13">
    <source>
        <dbReference type="Pfam" id="PF13603"/>
    </source>
</evidence>
<keyword evidence="4 8" id="KW-0067">ATP-binding</keyword>
<comment type="caution">
    <text evidence="8">Lacks conserved residue(s) required for the propagation of feature annotation.</text>
</comment>
<dbReference type="FunFam" id="1.10.730.10:FF:000002">
    <property type="entry name" value="Leucine--tRNA ligase"/>
    <property type="match status" value="1"/>
</dbReference>
<comment type="subcellular location">
    <subcellularLocation>
        <location evidence="8">Cytoplasm</location>
    </subcellularLocation>
</comment>
<evidence type="ECO:0000259" key="12">
    <source>
        <dbReference type="Pfam" id="PF09334"/>
    </source>
</evidence>
<dbReference type="GO" id="GO:0002161">
    <property type="term" value="F:aminoacyl-tRNA deacylase activity"/>
    <property type="evidence" value="ECO:0007669"/>
    <property type="project" value="InterPro"/>
</dbReference>
<dbReference type="InterPro" id="IPR015413">
    <property type="entry name" value="Methionyl/Leucyl_tRNA_Synth"/>
</dbReference>
<feature type="domain" description="Aminoacyl-tRNA synthetase class Ia" evidence="10">
    <location>
        <begin position="410"/>
        <end position="599"/>
    </location>
</feature>
<keyword evidence="6 8" id="KW-0030">Aminoacyl-tRNA synthetase</keyword>
<dbReference type="PATRIC" id="fig|1618335.3.peg.286"/>
<feature type="domain" description="Methionyl/Valyl/Leucyl/Isoleucyl-tRNA synthetase anticodon-binding" evidence="11">
    <location>
        <begin position="646"/>
        <end position="731"/>
    </location>
</feature>
<dbReference type="Pfam" id="PF08264">
    <property type="entry name" value="Anticodon_1"/>
    <property type="match status" value="1"/>
</dbReference>
<evidence type="ECO:0000256" key="2">
    <source>
        <dbReference type="ARBA" id="ARBA00022598"/>
    </source>
</evidence>
<dbReference type="Gene3D" id="1.10.730.10">
    <property type="entry name" value="Isoleucyl-tRNA Synthetase, Domain 1"/>
    <property type="match status" value="2"/>
</dbReference>
<evidence type="ECO:0000259" key="10">
    <source>
        <dbReference type="Pfam" id="PF00133"/>
    </source>
</evidence>
<dbReference type="PRINTS" id="PR00985">
    <property type="entry name" value="TRNASYNTHLEU"/>
</dbReference>
<keyword evidence="8" id="KW-0963">Cytoplasm</keyword>
<evidence type="ECO:0000256" key="3">
    <source>
        <dbReference type="ARBA" id="ARBA00022741"/>
    </source>
</evidence>
<reference evidence="14 15" key="1">
    <citation type="journal article" date="2015" name="Nature">
        <title>rRNA introns, odd ribosomes, and small enigmatic genomes across a large radiation of phyla.</title>
        <authorList>
            <person name="Brown C.T."/>
            <person name="Hug L.A."/>
            <person name="Thomas B.C."/>
            <person name="Sharon I."/>
            <person name="Castelle C.J."/>
            <person name="Singh A."/>
            <person name="Wilkins M.J."/>
            <person name="Williams K.H."/>
            <person name="Banfield J.F."/>
        </authorList>
    </citation>
    <scope>NUCLEOTIDE SEQUENCE [LARGE SCALE GENOMIC DNA]</scope>
</reference>
<dbReference type="GO" id="GO:0005524">
    <property type="term" value="F:ATP binding"/>
    <property type="evidence" value="ECO:0007669"/>
    <property type="project" value="UniProtKB-UniRule"/>
</dbReference>
<gene>
    <name evidence="8" type="primary">leuS</name>
    <name evidence="14" type="ORF">UX60_C0021G0003</name>
</gene>
<evidence type="ECO:0000256" key="6">
    <source>
        <dbReference type="ARBA" id="ARBA00023146"/>
    </source>
</evidence>
<dbReference type="NCBIfam" id="TIGR00396">
    <property type="entry name" value="leuS_bact"/>
    <property type="match status" value="1"/>
</dbReference>
<dbReference type="Proteomes" id="UP000034487">
    <property type="component" value="Unassembled WGS sequence"/>
</dbReference>
<dbReference type="SUPFAM" id="SSF47323">
    <property type="entry name" value="Anticodon-binding domain of a subclass of class I aminoacyl-tRNA synthetases"/>
    <property type="match status" value="1"/>
</dbReference>
<dbReference type="GO" id="GO:0006429">
    <property type="term" value="P:leucyl-tRNA aminoacylation"/>
    <property type="evidence" value="ECO:0007669"/>
    <property type="project" value="UniProtKB-UniRule"/>
</dbReference>
<dbReference type="InterPro" id="IPR013155">
    <property type="entry name" value="M/V/L/I-tRNA-synth_anticd-bd"/>
</dbReference>
<dbReference type="AlphaFoldDB" id="A0A0G1QF43"/>
<dbReference type="Gene3D" id="3.90.740.10">
    <property type="entry name" value="Valyl/Leucyl/Isoleucyl-tRNA synthetase, editing domain"/>
    <property type="match status" value="1"/>
</dbReference>
<evidence type="ECO:0000256" key="4">
    <source>
        <dbReference type="ARBA" id="ARBA00022840"/>
    </source>
</evidence>
<sequence>MMKSYDHQAIEKKWRQAWEDQKLDEVNPANVENGFYCLDMFPYPSGDGLHVGHWRGFVLSDYFARYYRLQGKTVFHPMGFDAFGLPAENAAIKYETHPKEYNAKTIPTFIKQLKQVGAMYDWTKTIDTSEPNYYRWTQWLFLQFFKHGLAEKRDAWVNWCPKDQTVLANEQVVNGMCDRCGMKVTKKQLSQWYLRITDFAEELLSGLETLDWPENVKTLQKNWIGKSDGAYVVFHCDRVSLQVFTTRVDTLFGVTAIVLAPEHPDVANLTTKEHQNAVLQYVERSKERTDIERQKSTDQTKTGVFTGSYALHPLTHQQIPIWIADYVLLNYGTGAVMMVPAHDERDYEFAKGHNLPITEVIKGGELPYSGTGKMVNSGIYNDLNSVEAADKIINDLNQRGLGSRAINYRLRDWLVSRQRYWGAPIPIVYDPEGTPHAVKDEHLPLLLPTDIDFQPGGESPIKRSKEFKNRAEQLYGKGWYFETDTLDTFVDSSWYYLRFLSPEDETKAFDPKVVNKWLPVDLYIGGIEHAILHLLYSRFVYRFLVKYGYLTNDNPEPFQKLFNIGMVGLNGAKMSKSKGNVISPDPLVEHYGTDALRGYELFLGPMENSLDWNPRGINGIHRFLIKVWQLAEKVNSSPDPDQEAHFDAYLSRIAAMMKDFRLNTIISQAMILTNNLSSKKTVNKSVFERFIITLSPAFPFLAEEIWSTLGNKNSIFLASWPKFFGATENTRKIKILLDQKYIGEVEQDSDSDEQKLFEYVKAIPEFAQKLAGLKIKRTIFKKSELLNIITKR</sequence>
<evidence type="ECO:0000259" key="11">
    <source>
        <dbReference type="Pfam" id="PF08264"/>
    </source>
</evidence>
<comment type="catalytic activity">
    <reaction evidence="7 8">
        <text>tRNA(Leu) + L-leucine + ATP = L-leucyl-tRNA(Leu) + AMP + diphosphate</text>
        <dbReference type="Rhea" id="RHEA:11688"/>
        <dbReference type="Rhea" id="RHEA-COMP:9613"/>
        <dbReference type="Rhea" id="RHEA-COMP:9622"/>
        <dbReference type="ChEBI" id="CHEBI:30616"/>
        <dbReference type="ChEBI" id="CHEBI:33019"/>
        <dbReference type="ChEBI" id="CHEBI:57427"/>
        <dbReference type="ChEBI" id="CHEBI:78442"/>
        <dbReference type="ChEBI" id="CHEBI:78494"/>
        <dbReference type="ChEBI" id="CHEBI:456215"/>
        <dbReference type="EC" id="6.1.1.4"/>
    </reaction>
</comment>
<feature type="short sequence motif" description="'KMSKS' region" evidence="8">
    <location>
        <begin position="573"/>
        <end position="577"/>
    </location>
</feature>